<keyword evidence="4" id="KW-1185">Reference proteome</keyword>
<keyword evidence="2" id="KW-0472">Membrane</keyword>
<organism evidence="3 4">
    <name type="scientific">Ataeniobius toweri</name>
    <dbReference type="NCBI Taxonomy" id="208326"/>
    <lineage>
        <taxon>Eukaryota</taxon>
        <taxon>Metazoa</taxon>
        <taxon>Chordata</taxon>
        <taxon>Craniata</taxon>
        <taxon>Vertebrata</taxon>
        <taxon>Euteleostomi</taxon>
        <taxon>Actinopterygii</taxon>
        <taxon>Neopterygii</taxon>
        <taxon>Teleostei</taxon>
        <taxon>Neoteleostei</taxon>
        <taxon>Acanthomorphata</taxon>
        <taxon>Ovalentaria</taxon>
        <taxon>Atherinomorphae</taxon>
        <taxon>Cyprinodontiformes</taxon>
        <taxon>Goodeidae</taxon>
        <taxon>Ataeniobius</taxon>
    </lineage>
</organism>
<proteinExistence type="predicted"/>
<feature type="region of interest" description="Disordered" evidence="1">
    <location>
        <begin position="1"/>
        <end position="24"/>
    </location>
</feature>
<keyword evidence="2" id="KW-1133">Transmembrane helix</keyword>
<protein>
    <submittedName>
        <fullName evidence="3">Uncharacterized protein</fullName>
    </submittedName>
</protein>
<feature type="transmembrane region" description="Helical" evidence="2">
    <location>
        <begin position="45"/>
        <end position="70"/>
    </location>
</feature>
<evidence type="ECO:0000256" key="1">
    <source>
        <dbReference type="SAM" id="MobiDB-lite"/>
    </source>
</evidence>
<evidence type="ECO:0000256" key="2">
    <source>
        <dbReference type="SAM" id="Phobius"/>
    </source>
</evidence>
<reference evidence="3 4" key="1">
    <citation type="submission" date="2021-07" db="EMBL/GenBank/DDBJ databases">
        <authorList>
            <person name="Palmer J.M."/>
        </authorList>
    </citation>
    <scope>NUCLEOTIDE SEQUENCE [LARGE SCALE GENOMIC DNA]</scope>
    <source>
        <strain evidence="3 4">AT_MEX2019</strain>
        <tissue evidence="3">Muscle</tissue>
    </source>
</reference>
<evidence type="ECO:0000313" key="3">
    <source>
        <dbReference type="EMBL" id="MED6258910.1"/>
    </source>
</evidence>
<dbReference type="EMBL" id="JAHUTI010081654">
    <property type="protein sequence ID" value="MED6258910.1"/>
    <property type="molecule type" value="Genomic_DNA"/>
</dbReference>
<name>A0ABU7CAW2_9TELE</name>
<evidence type="ECO:0000313" key="4">
    <source>
        <dbReference type="Proteomes" id="UP001345963"/>
    </source>
</evidence>
<accession>A0ABU7CAW2</accession>
<comment type="caution">
    <text evidence="3">The sequence shown here is derived from an EMBL/GenBank/DDBJ whole genome shotgun (WGS) entry which is preliminary data.</text>
</comment>
<dbReference type="Proteomes" id="UP001345963">
    <property type="component" value="Unassembled WGS sequence"/>
</dbReference>
<sequence>MHLTHSGGRGNTSDWPPSPQSRFRPQSVQGAWIQLSKGQNSLMKLLVLHVLFLLLALLTMPLLLCLHHLFI</sequence>
<keyword evidence="2" id="KW-0812">Transmembrane</keyword>
<gene>
    <name evidence="3" type="ORF">ATANTOWER_014258</name>
</gene>